<proteinExistence type="inferred from homology"/>
<keyword evidence="7" id="KW-0503">Monooxygenase</keyword>
<dbReference type="AlphaFoldDB" id="A0AA39R0E4"/>
<evidence type="ECO:0000313" key="9">
    <source>
        <dbReference type="Proteomes" id="UP001166286"/>
    </source>
</evidence>
<dbReference type="Gene3D" id="1.10.630.10">
    <property type="entry name" value="Cytochrome P450"/>
    <property type="match status" value="1"/>
</dbReference>
<evidence type="ECO:0000256" key="1">
    <source>
        <dbReference type="ARBA" id="ARBA00001971"/>
    </source>
</evidence>
<reference evidence="8" key="1">
    <citation type="submission" date="2023-03" db="EMBL/GenBank/DDBJ databases">
        <title>Complete genome of Cladonia borealis.</title>
        <authorList>
            <person name="Park H."/>
        </authorList>
    </citation>
    <scope>NUCLEOTIDE SEQUENCE</scope>
    <source>
        <strain evidence="8">ANT050790</strain>
    </source>
</reference>
<evidence type="ECO:0000256" key="6">
    <source>
        <dbReference type="ARBA" id="ARBA00023004"/>
    </source>
</evidence>
<dbReference type="GO" id="GO:0004497">
    <property type="term" value="F:monooxygenase activity"/>
    <property type="evidence" value="ECO:0007669"/>
    <property type="project" value="UniProtKB-KW"/>
</dbReference>
<organism evidence="8 9">
    <name type="scientific">Cladonia borealis</name>
    <dbReference type="NCBI Taxonomy" id="184061"/>
    <lineage>
        <taxon>Eukaryota</taxon>
        <taxon>Fungi</taxon>
        <taxon>Dikarya</taxon>
        <taxon>Ascomycota</taxon>
        <taxon>Pezizomycotina</taxon>
        <taxon>Lecanoromycetes</taxon>
        <taxon>OSLEUM clade</taxon>
        <taxon>Lecanoromycetidae</taxon>
        <taxon>Lecanorales</taxon>
        <taxon>Lecanorineae</taxon>
        <taxon>Cladoniaceae</taxon>
        <taxon>Cladonia</taxon>
    </lineage>
</organism>
<evidence type="ECO:0000256" key="7">
    <source>
        <dbReference type="ARBA" id="ARBA00023033"/>
    </source>
</evidence>
<keyword evidence="5" id="KW-0560">Oxidoreductase</keyword>
<sequence length="87" mass="9733">MATPSSELVETPQLALYPGHFSSWSELRRLYLSLAYLKCILNETLRLYPPVPINTHTATKTMYLSRGGLPDGNSPVLVRRCLTSVLI</sequence>
<dbReference type="InterPro" id="IPR047146">
    <property type="entry name" value="Cyt_P450_E_CYP52_fungi"/>
</dbReference>
<keyword evidence="6" id="KW-0408">Iron</keyword>
<dbReference type="EMBL" id="JAFEKC020000009">
    <property type="protein sequence ID" value="KAK0512553.1"/>
    <property type="molecule type" value="Genomic_DNA"/>
</dbReference>
<comment type="similarity">
    <text evidence="2">Belongs to the cytochrome P450 family.</text>
</comment>
<keyword evidence="3" id="KW-0349">Heme</keyword>
<dbReference type="GO" id="GO:0005506">
    <property type="term" value="F:iron ion binding"/>
    <property type="evidence" value="ECO:0007669"/>
    <property type="project" value="InterPro"/>
</dbReference>
<gene>
    <name evidence="8" type="ORF">JMJ35_004570</name>
</gene>
<comment type="cofactor">
    <cofactor evidence="1">
        <name>heme</name>
        <dbReference type="ChEBI" id="CHEBI:30413"/>
    </cofactor>
</comment>
<dbReference type="InterPro" id="IPR036396">
    <property type="entry name" value="Cyt_P450_sf"/>
</dbReference>
<keyword evidence="4" id="KW-0479">Metal-binding</keyword>
<evidence type="ECO:0000256" key="4">
    <source>
        <dbReference type="ARBA" id="ARBA00022723"/>
    </source>
</evidence>
<evidence type="ECO:0000256" key="3">
    <source>
        <dbReference type="ARBA" id="ARBA00022617"/>
    </source>
</evidence>
<protein>
    <submittedName>
        <fullName evidence="8">Uncharacterized protein</fullName>
    </submittedName>
</protein>
<evidence type="ECO:0000256" key="5">
    <source>
        <dbReference type="ARBA" id="ARBA00023002"/>
    </source>
</evidence>
<evidence type="ECO:0000256" key="2">
    <source>
        <dbReference type="ARBA" id="ARBA00010617"/>
    </source>
</evidence>
<dbReference type="SUPFAM" id="SSF48264">
    <property type="entry name" value="Cytochrome P450"/>
    <property type="match status" value="1"/>
</dbReference>
<dbReference type="PANTHER" id="PTHR24287">
    <property type="entry name" value="P450, PUTATIVE (EUROFUNG)-RELATED"/>
    <property type="match status" value="1"/>
</dbReference>
<evidence type="ECO:0000313" key="8">
    <source>
        <dbReference type="EMBL" id="KAK0512553.1"/>
    </source>
</evidence>
<accession>A0AA39R0E4</accession>
<dbReference type="GO" id="GO:0020037">
    <property type="term" value="F:heme binding"/>
    <property type="evidence" value="ECO:0007669"/>
    <property type="project" value="InterPro"/>
</dbReference>
<keyword evidence="9" id="KW-1185">Reference proteome</keyword>
<name>A0AA39R0E4_9LECA</name>
<comment type="caution">
    <text evidence="8">The sequence shown here is derived from an EMBL/GenBank/DDBJ whole genome shotgun (WGS) entry which is preliminary data.</text>
</comment>
<dbReference type="Proteomes" id="UP001166286">
    <property type="component" value="Unassembled WGS sequence"/>
</dbReference>
<dbReference type="GO" id="GO:0016705">
    <property type="term" value="F:oxidoreductase activity, acting on paired donors, with incorporation or reduction of molecular oxygen"/>
    <property type="evidence" value="ECO:0007669"/>
    <property type="project" value="InterPro"/>
</dbReference>
<dbReference type="PANTHER" id="PTHR24287:SF1">
    <property type="entry name" value="P450, PUTATIVE (EUROFUNG)-RELATED"/>
    <property type="match status" value="1"/>
</dbReference>